<dbReference type="EMBL" id="JAVHJL010000001">
    <property type="protein sequence ID" value="KAK6511141.1"/>
    <property type="molecule type" value="Genomic_DNA"/>
</dbReference>
<dbReference type="Proteomes" id="UP001370758">
    <property type="component" value="Unassembled WGS sequence"/>
</dbReference>
<dbReference type="InterPro" id="IPR036852">
    <property type="entry name" value="Peptidase_S8/S53_dom_sf"/>
</dbReference>
<gene>
    <name evidence="1" type="ORF">TWF481_000063</name>
</gene>
<dbReference type="GO" id="GO:0004252">
    <property type="term" value="F:serine-type endopeptidase activity"/>
    <property type="evidence" value="ECO:0007669"/>
    <property type="project" value="InterPro"/>
</dbReference>
<keyword evidence="2" id="KW-1185">Reference proteome</keyword>
<evidence type="ECO:0008006" key="3">
    <source>
        <dbReference type="Google" id="ProtNLM"/>
    </source>
</evidence>
<dbReference type="AlphaFoldDB" id="A0AAV9WS74"/>
<evidence type="ECO:0000313" key="2">
    <source>
        <dbReference type="Proteomes" id="UP001370758"/>
    </source>
</evidence>
<comment type="caution">
    <text evidence="1">The sequence shown here is derived from an EMBL/GenBank/DDBJ whole genome shotgun (WGS) entry which is preliminary data.</text>
</comment>
<dbReference type="CDD" id="cd00306">
    <property type="entry name" value="Peptidases_S8_S53"/>
    <property type="match status" value="1"/>
</dbReference>
<dbReference type="GO" id="GO:0006508">
    <property type="term" value="P:proteolysis"/>
    <property type="evidence" value="ECO:0007669"/>
    <property type="project" value="InterPro"/>
</dbReference>
<reference evidence="1 2" key="1">
    <citation type="submission" date="2023-08" db="EMBL/GenBank/DDBJ databases">
        <authorList>
            <person name="Palmer J.M."/>
        </authorList>
    </citation>
    <scope>NUCLEOTIDE SEQUENCE [LARGE SCALE GENOMIC DNA]</scope>
    <source>
        <strain evidence="1 2">TWF481</strain>
    </source>
</reference>
<sequence>MHKAFLKAGDVTLGILELTIKKRVPSTSKIPTGTLRRSTPDWGLRMISRPPGQSDTGKYYYRSTEGRGNHTFVLDYFRVEHWGNAFQRILDDMEVKIRKSKERGEALPPEFIVTTTFSFGWWTLDTWPWSRSKFNDTLKIYREFERTFLQFAGREDALLNDLPPLFWPHDIILKRKDSFQNVVFVSGVDAEGRNAVPELKLPAIFAPSEDIKAAQIKTITDWGYKSILGFRDAGVGTFSGNSLAAPVVSGILANFMADGKMSTRKAKELRESLAYPRGPNHDISINPPVVWNGQMNPANGPESPFPIRISYVCNDKGRNKENQGPAERDSVLIPVARPPAPDIEVVETVSLTITRCEAASRSMPTPANTIKPIVPTLVSYPATPVLGMKTETCACL</sequence>
<dbReference type="SUPFAM" id="SSF52743">
    <property type="entry name" value="Subtilisin-like"/>
    <property type="match status" value="1"/>
</dbReference>
<protein>
    <recommendedName>
        <fullName evidence="3">Peptidase S8/S53 domain-containing protein</fullName>
    </recommendedName>
</protein>
<evidence type="ECO:0000313" key="1">
    <source>
        <dbReference type="EMBL" id="KAK6511141.1"/>
    </source>
</evidence>
<name>A0AAV9WS74_9PEZI</name>
<dbReference type="Gene3D" id="3.40.50.200">
    <property type="entry name" value="Peptidase S8/S53 domain"/>
    <property type="match status" value="1"/>
</dbReference>
<accession>A0AAV9WS74</accession>
<proteinExistence type="predicted"/>
<organism evidence="1 2">
    <name type="scientific">Arthrobotrys musiformis</name>
    <dbReference type="NCBI Taxonomy" id="47236"/>
    <lineage>
        <taxon>Eukaryota</taxon>
        <taxon>Fungi</taxon>
        <taxon>Dikarya</taxon>
        <taxon>Ascomycota</taxon>
        <taxon>Pezizomycotina</taxon>
        <taxon>Orbiliomycetes</taxon>
        <taxon>Orbiliales</taxon>
        <taxon>Orbiliaceae</taxon>
        <taxon>Arthrobotrys</taxon>
    </lineage>
</organism>